<accession>A0A6A5ZVU5</accession>
<evidence type="ECO:0000256" key="1">
    <source>
        <dbReference type="SAM" id="MobiDB-lite"/>
    </source>
</evidence>
<dbReference type="RefSeq" id="XP_033518256.1">
    <property type="nucleotide sequence ID" value="XM_033673154.1"/>
</dbReference>
<dbReference type="OrthoDB" id="3687828at2759"/>
<feature type="compositionally biased region" description="Pro residues" evidence="1">
    <location>
        <begin position="16"/>
        <end position="30"/>
    </location>
</feature>
<keyword evidence="3" id="KW-1185">Reference proteome</keyword>
<dbReference type="EMBL" id="ML977521">
    <property type="protein sequence ID" value="KAF2123862.1"/>
    <property type="molecule type" value="Genomic_DNA"/>
</dbReference>
<feature type="region of interest" description="Disordered" evidence="1">
    <location>
        <begin position="1"/>
        <end position="30"/>
    </location>
</feature>
<dbReference type="GeneID" id="54413586"/>
<name>A0A6A5ZVU5_9PLEO</name>
<gene>
    <name evidence="2" type="ORF">P153DRAFT_435511</name>
</gene>
<organism evidence="2 3">
    <name type="scientific">Dothidotthia symphoricarpi CBS 119687</name>
    <dbReference type="NCBI Taxonomy" id="1392245"/>
    <lineage>
        <taxon>Eukaryota</taxon>
        <taxon>Fungi</taxon>
        <taxon>Dikarya</taxon>
        <taxon>Ascomycota</taxon>
        <taxon>Pezizomycotina</taxon>
        <taxon>Dothideomycetes</taxon>
        <taxon>Pleosporomycetidae</taxon>
        <taxon>Pleosporales</taxon>
        <taxon>Dothidotthiaceae</taxon>
        <taxon>Dothidotthia</taxon>
    </lineage>
</organism>
<sequence length="211" mass="23316">MSSHEKLKVHVSGPIRPTPLTPPPAATAIPPKPAVTDFTYEDYKRAGLNTSEQHNLIGQIRNETPQIERDMVDSWLLGKLAKQLEIAIFPTCKMMHIDPAAVKRMLDEQFRKAYGVEVEAEVMAKSGVENAGEEVGLDVDGNNVFDGVQEVDEEEVVERPSKKAKVAAPSEVQKAVKAYRARRKKARKGCVIATLHSKSASEKWDMLNGGR</sequence>
<proteinExistence type="predicted"/>
<reference evidence="2" key="1">
    <citation type="journal article" date="2020" name="Stud. Mycol.">
        <title>101 Dothideomycetes genomes: a test case for predicting lifestyles and emergence of pathogens.</title>
        <authorList>
            <person name="Haridas S."/>
            <person name="Albert R."/>
            <person name="Binder M."/>
            <person name="Bloem J."/>
            <person name="Labutti K."/>
            <person name="Salamov A."/>
            <person name="Andreopoulos B."/>
            <person name="Baker S."/>
            <person name="Barry K."/>
            <person name="Bills G."/>
            <person name="Bluhm B."/>
            <person name="Cannon C."/>
            <person name="Castanera R."/>
            <person name="Culley D."/>
            <person name="Daum C."/>
            <person name="Ezra D."/>
            <person name="Gonzalez J."/>
            <person name="Henrissat B."/>
            <person name="Kuo A."/>
            <person name="Liang C."/>
            <person name="Lipzen A."/>
            <person name="Lutzoni F."/>
            <person name="Magnuson J."/>
            <person name="Mondo S."/>
            <person name="Nolan M."/>
            <person name="Ohm R."/>
            <person name="Pangilinan J."/>
            <person name="Park H.-J."/>
            <person name="Ramirez L."/>
            <person name="Alfaro M."/>
            <person name="Sun H."/>
            <person name="Tritt A."/>
            <person name="Yoshinaga Y."/>
            <person name="Zwiers L.-H."/>
            <person name="Turgeon B."/>
            <person name="Goodwin S."/>
            <person name="Spatafora J."/>
            <person name="Crous P."/>
            <person name="Grigoriev I."/>
        </authorList>
    </citation>
    <scope>NUCLEOTIDE SEQUENCE</scope>
    <source>
        <strain evidence="2">CBS 119687</strain>
    </source>
</reference>
<evidence type="ECO:0000313" key="2">
    <source>
        <dbReference type="EMBL" id="KAF2123862.1"/>
    </source>
</evidence>
<dbReference type="AlphaFoldDB" id="A0A6A5ZVU5"/>
<evidence type="ECO:0000313" key="3">
    <source>
        <dbReference type="Proteomes" id="UP000799771"/>
    </source>
</evidence>
<protein>
    <submittedName>
        <fullName evidence="2">Uncharacterized protein</fullName>
    </submittedName>
</protein>
<dbReference type="Proteomes" id="UP000799771">
    <property type="component" value="Unassembled WGS sequence"/>
</dbReference>